<feature type="transmembrane region" description="Helical" evidence="7">
    <location>
        <begin position="279"/>
        <end position="304"/>
    </location>
</feature>
<evidence type="ECO:0000256" key="2">
    <source>
        <dbReference type="ARBA" id="ARBA00022475"/>
    </source>
</evidence>
<keyword evidence="4 7" id="KW-1133">Transmembrane helix</keyword>
<sequence>MNIQLITEGKKNYMDMLLMADPQEDMIDKYLDKGEMFILIDQGEVRTVCVVELLKNRKCELKNIATREGDQGKGYGKYMIHFICEHYSNRCDTMYVGTGNCAKSIGFYEKCGFANSHILANFFTDNYREPIYEDGVLLTDMVYLKKSLDSEIDVKKVVDIALEAGRILLKNGAEIFRVEETITRICHRFHVEHVDIFTLSHGIFISAENGLEEAYTKVKHVPLSAPHLGIVAEVNDLSREISGGYVSMEEAEERLKEIDRIPPKKDYFQILAAGVGSGFFGYLLGATALESMIAFCIGCILYMWVLAGKKHNMSKIIINIVGGVIITTLAICAKHVPIFGEVKMEGMIIGSIMPLVPGVAFVNAIRDIADSDFLSGTVRMIDAILVFVYIAIGVGFTLSVYNNMIGGLVL</sequence>
<comment type="subcellular location">
    <subcellularLocation>
        <location evidence="1">Cell membrane</location>
        <topology evidence="1">Multi-pass membrane protein</topology>
    </subcellularLocation>
</comment>
<evidence type="ECO:0000256" key="7">
    <source>
        <dbReference type="SAM" id="Phobius"/>
    </source>
</evidence>
<dbReference type="GO" id="GO:0005886">
    <property type="term" value="C:plasma membrane"/>
    <property type="evidence" value="ECO:0007669"/>
    <property type="project" value="UniProtKB-SubCell"/>
</dbReference>
<dbReference type="GO" id="GO:0022857">
    <property type="term" value="F:transmembrane transporter activity"/>
    <property type="evidence" value="ECO:0007669"/>
    <property type="project" value="InterPro"/>
</dbReference>
<evidence type="ECO:0000256" key="4">
    <source>
        <dbReference type="ARBA" id="ARBA00022989"/>
    </source>
</evidence>
<dbReference type="PANTHER" id="PTHR34390">
    <property type="entry name" value="UPF0442 PROTEIN YJJB-RELATED"/>
    <property type="match status" value="1"/>
</dbReference>
<dbReference type="AlphaFoldDB" id="A0A844F887"/>
<dbReference type="GO" id="GO:0016747">
    <property type="term" value="F:acyltransferase activity, transferring groups other than amino-acyl groups"/>
    <property type="evidence" value="ECO:0007669"/>
    <property type="project" value="InterPro"/>
</dbReference>
<feature type="transmembrane region" description="Helical" evidence="7">
    <location>
        <begin position="316"/>
        <end position="336"/>
    </location>
</feature>
<feature type="transmembrane region" description="Helical" evidence="7">
    <location>
        <begin position="381"/>
        <end position="401"/>
    </location>
</feature>
<keyword evidence="5 7" id="KW-0472">Membrane</keyword>
<keyword evidence="3 7" id="KW-0812">Transmembrane</keyword>
<evidence type="ECO:0000313" key="10">
    <source>
        <dbReference type="Proteomes" id="UP000462363"/>
    </source>
</evidence>
<accession>A0A844F887</accession>
<dbReference type="InterPro" id="IPR000182">
    <property type="entry name" value="GNAT_dom"/>
</dbReference>
<evidence type="ECO:0000256" key="5">
    <source>
        <dbReference type="ARBA" id="ARBA00023136"/>
    </source>
</evidence>
<dbReference type="PANTHER" id="PTHR34390:SF2">
    <property type="entry name" value="SUCCINATE TRANSPORTER SUBUNIT YJJP-RELATED"/>
    <property type="match status" value="1"/>
</dbReference>
<dbReference type="GO" id="GO:0015744">
    <property type="term" value="P:succinate transport"/>
    <property type="evidence" value="ECO:0007669"/>
    <property type="project" value="TreeGrafter"/>
</dbReference>
<dbReference type="Pfam" id="PF06738">
    <property type="entry name" value="ThrE"/>
    <property type="match status" value="1"/>
</dbReference>
<organism evidence="9 10">
    <name type="scientific">Clostridium scindens (strain JCM 10418 / VPI 12708)</name>
    <dbReference type="NCBI Taxonomy" id="29347"/>
    <lineage>
        <taxon>Bacteria</taxon>
        <taxon>Bacillati</taxon>
        <taxon>Bacillota</taxon>
        <taxon>Clostridia</taxon>
        <taxon>Lachnospirales</taxon>
        <taxon>Lachnospiraceae</taxon>
    </lineage>
</organism>
<keyword evidence="9" id="KW-0808">Transferase</keyword>
<dbReference type="Pfam" id="PF13508">
    <property type="entry name" value="Acetyltransf_7"/>
    <property type="match status" value="1"/>
</dbReference>
<comment type="similarity">
    <text evidence="6">Belongs to the ThrE exporter (TC 2.A.79) family.</text>
</comment>
<proteinExistence type="inferred from homology"/>
<feature type="transmembrane region" description="Helical" evidence="7">
    <location>
        <begin position="348"/>
        <end position="369"/>
    </location>
</feature>
<reference evidence="9 10" key="1">
    <citation type="submission" date="2019-08" db="EMBL/GenBank/DDBJ databases">
        <title>In-depth cultivation of the pig gut microbiome towards novel bacterial diversity and tailored functional studies.</title>
        <authorList>
            <person name="Wylensek D."/>
            <person name="Hitch T.C.A."/>
            <person name="Clavel T."/>
        </authorList>
    </citation>
    <scope>NUCLEOTIDE SEQUENCE [LARGE SCALE GENOMIC DNA]</scope>
    <source>
        <strain evidence="9 10">BL-389-WT-3D</strain>
    </source>
</reference>
<evidence type="ECO:0000256" key="6">
    <source>
        <dbReference type="ARBA" id="ARBA00034125"/>
    </source>
</evidence>
<evidence type="ECO:0000259" key="8">
    <source>
        <dbReference type="PROSITE" id="PS51186"/>
    </source>
</evidence>
<feature type="domain" description="N-acetyltransferase" evidence="8">
    <location>
        <begin position="1"/>
        <end position="149"/>
    </location>
</feature>
<evidence type="ECO:0000256" key="1">
    <source>
        <dbReference type="ARBA" id="ARBA00004651"/>
    </source>
</evidence>
<keyword evidence="2" id="KW-1003">Cell membrane</keyword>
<name>A0A844F887_CLOSV</name>
<dbReference type="Proteomes" id="UP000462363">
    <property type="component" value="Unassembled WGS sequence"/>
</dbReference>
<dbReference type="Gene3D" id="3.40.630.30">
    <property type="match status" value="1"/>
</dbReference>
<dbReference type="GeneID" id="62696982"/>
<evidence type="ECO:0000313" key="9">
    <source>
        <dbReference type="EMBL" id="MSS39687.1"/>
    </source>
</evidence>
<dbReference type="InterPro" id="IPR016181">
    <property type="entry name" value="Acyl_CoA_acyltransferase"/>
</dbReference>
<evidence type="ECO:0000256" key="3">
    <source>
        <dbReference type="ARBA" id="ARBA00022692"/>
    </source>
</evidence>
<protein>
    <submittedName>
        <fullName evidence="9">GNAT family N-acetyltransferase</fullName>
    </submittedName>
</protein>
<dbReference type="InterPro" id="IPR010619">
    <property type="entry name" value="ThrE-like_N"/>
</dbReference>
<dbReference type="SUPFAM" id="SSF55729">
    <property type="entry name" value="Acyl-CoA N-acyltransferases (Nat)"/>
    <property type="match status" value="1"/>
</dbReference>
<gene>
    <name evidence="9" type="ORF">FYJ37_04805</name>
</gene>
<dbReference type="InterPro" id="IPR050539">
    <property type="entry name" value="ThrE_Dicarb/AminoAcid_Exp"/>
</dbReference>
<comment type="caution">
    <text evidence="9">The sequence shown here is derived from an EMBL/GenBank/DDBJ whole genome shotgun (WGS) entry which is preliminary data.</text>
</comment>
<dbReference type="PROSITE" id="PS51186">
    <property type="entry name" value="GNAT"/>
    <property type="match status" value="1"/>
</dbReference>
<dbReference type="EMBL" id="VUMB01000008">
    <property type="protein sequence ID" value="MSS39687.1"/>
    <property type="molecule type" value="Genomic_DNA"/>
</dbReference>
<dbReference type="RefSeq" id="WP_004606314.1">
    <property type="nucleotide sequence ID" value="NZ_AP024846.1"/>
</dbReference>